<evidence type="ECO:0000259" key="8">
    <source>
        <dbReference type="PROSITE" id="PS51192"/>
    </source>
</evidence>
<dbReference type="EC" id="3.6.4.13" evidence="1"/>
<feature type="compositionally biased region" description="Basic and acidic residues" evidence="7">
    <location>
        <begin position="162"/>
        <end position="206"/>
    </location>
</feature>
<dbReference type="GO" id="GO:0016787">
    <property type="term" value="F:hydrolase activity"/>
    <property type="evidence" value="ECO:0007669"/>
    <property type="project" value="UniProtKB-KW"/>
</dbReference>
<organism evidence="10 11">
    <name type="scientific">Grifola frondosa</name>
    <name type="common">Maitake</name>
    <name type="synonym">Polyporus frondosus</name>
    <dbReference type="NCBI Taxonomy" id="5627"/>
    <lineage>
        <taxon>Eukaryota</taxon>
        <taxon>Fungi</taxon>
        <taxon>Dikarya</taxon>
        <taxon>Basidiomycota</taxon>
        <taxon>Agaricomycotina</taxon>
        <taxon>Agaricomycetes</taxon>
        <taxon>Polyporales</taxon>
        <taxon>Grifolaceae</taxon>
        <taxon>Grifola</taxon>
    </lineage>
</organism>
<dbReference type="CDD" id="cd18787">
    <property type="entry name" value="SF2_C_DEAD"/>
    <property type="match status" value="1"/>
</dbReference>
<reference evidence="10 11" key="1">
    <citation type="submission" date="2016-03" db="EMBL/GenBank/DDBJ databases">
        <title>Whole genome sequencing of Grifola frondosa 9006-11.</title>
        <authorList>
            <person name="Min B."/>
            <person name="Park H."/>
            <person name="Kim J.-G."/>
            <person name="Cho H."/>
            <person name="Oh Y.-L."/>
            <person name="Kong W.-S."/>
            <person name="Choi I.-G."/>
        </authorList>
    </citation>
    <scope>NUCLEOTIDE SEQUENCE [LARGE SCALE GENOMIC DNA]</scope>
    <source>
        <strain evidence="10 11">9006-11</strain>
    </source>
</reference>
<accession>A0A1C7MQ82</accession>
<comment type="caution">
    <text evidence="10">The sequence shown here is derived from an EMBL/GenBank/DDBJ whole genome shotgun (WGS) entry which is preliminary data.</text>
</comment>
<dbReference type="Proteomes" id="UP000092993">
    <property type="component" value="Unassembled WGS sequence"/>
</dbReference>
<dbReference type="GO" id="GO:0003724">
    <property type="term" value="F:RNA helicase activity"/>
    <property type="evidence" value="ECO:0007669"/>
    <property type="project" value="UniProtKB-EC"/>
</dbReference>
<feature type="domain" description="Helicase ATP-binding" evidence="8">
    <location>
        <begin position="314"/>
        <end position="568"/>
    </location>
</feature>
<evidence type="ECO:0000313" key="10">
    <source>
        <dbReference type="EMBL" id="OBZ79025.1"/>
    </source>
</evidence>
<evidence type="ECO:0000256" key="3">
    <source>
        <dbReference type="ARBA" id="ARBA00022801"/>
    </source>
</evidence>
<protein>
    <recommendedName>
        <fullName evidence="1">RNA helicase</fullName>
        <ecNumber evidence="1">3.6.4.13</ecNumber>
    </recommendedName>
</protein>
<keyword evidence="5" id="KW-0067">ATP-binding</keyword>
<dbReference type="EMBL" id="LUGG01000001">
    <property type="protein sequence ID" value="OBZ79025.1"/>
    <property type="molecule type" value="Genomic_DNA"/>
</dbReference>
<dbReference type="GO" id="GO:0005524">
    <property type="term" value="F:ATP binding"/>
    <property type="evidence" value="ECO:0007669"/>
    <property type="project" value="UniProtKB-KW"/>
</dbReference>
<dbReference type="Pfam" id="PF00270">
    <property type="entry name" value="DEAD"/>
    <property type="match status" value="1"/>
</dbReference>
<evidence type="ECO:0000256" key="4">
    <source>
        <dbReference type="ARBA" id="ARBA00022806"/>
    </source>
</evidence>
<evidence type="ECO:0000256" key="2">
    <source>
        <dbReference type="ARBA" id="ARBA00022741"/>
    </source>
</evidence>
<keyword evidence="3" id="KW-0378">Hydrolase</keyword>
<feature type="domain" description="Helicase C-terminal" evidence="9">
    <location>
        <begin position="595"/>
        <end position="770"/>
    </location>
</feature>
<dbReference type="InterPro" id="IPR014001">
    <property type="entry name" value="Helicase_ATP-bd"/>
</dbReference>
<dbReference type="Pfam" id="PF00271">
    <property type="entry name" value="Helicase_C"/>
    <property type="match status" value="1"/>
</dbReference>
<dbReference type="InterPro" id="IPR011545">
    <property type="entry name" value="DEAD/DEAH_box_helicase_dom"/>
</dbReference>
<proteinExistence type="predicted"/>
<evidence type="ECO:0000256" key="7">
    <source>
        <dbReference type="SAM" id="MobiDB-lite"/>
    </source>
</evidence>
<sequence length="770" mass="85273">MARRAAPPGAGPAYYSAAPPRRAIHDPNESAFSRFMREEIWAPEKLPGNIGILSGLVVFFGGIAAVRTWGELMIPAFTELSDKMSLLASSRSAARHVLVPPAELWVSCFHTSPSRQAVKPKPRGSLPPPSRTKLVKDVASKKWSKKPKKSSRYEPPPVVEPPPKDPVPHEGRQDMRNNEKEVLRMNFDRPSRRPRRRSETSRKEDVGPLPSSLSLSEDLDRRRGGVGRQREDAGPSTTTVPLKPKVVTRLTDESVVSSRSESVEGLPSEFTSPPLMEGLLEMVVDVLGPHARPTPIQALSLKHLFKRPSPSSSTENSPQYHQYLLASETGSGKSIAYLLPLLQNLKLSELERAKSTSEPRDSGNRRASNPLSSFAKDLLHVVKLRVMCASRANTQSRQRVTASKMAEAFENVEGEFTVGANQRGKTHPVDVLVGTPSKILEAVRGRKWDHEEPKFEDTWDTEEGGRQRRRKVTVGEPQISLADVEWVVVDEADVLFDPDFQEETRMLLADISAARGHPVPFEQELDLATQEKEPSPLDYPFNLILSTATVPASLASYLDRYHPALTRLASPNLHHLPRTLTTEYAAWSGGNRDADIEQRIRRVWYEDAQNGVSEKSKILVFCNKSARVENLGEHLREKGIPNVALTSSSEERLRGSNHHLDGFLREKGEGVAAKGDAKGKSAVKKDATEDKEPPHVMITTSLLSRGLDFSPSVKHVFIVDEPRNLIDFLHRAGRSGRAGESGKVVIFGKPKGRGSNRTREIRQKVGALVA</sequence>
<feature type="region of interest" description="Disordered" evidence="7">
    <location>
        <begin position="668"/>
        <end position="692"/>
    </location>
</feature>
<dbReference type="SMART" id="SM00490">
    <property type="entry name" value="HELICc"/>
    <property type="match status" value="1"/>
</dbReference>
<dbReference type="GO" id="GO:0003676">
    <property type="term" value="F:nucleic acid binding"/>
    <property type="evidence" value="ECO:0007669"/>
    <property type="project" value="InterPro"/>
</dbReference>
<dbReference type="AlphaFoldDB" id="A0A1C7MQ82"/>
<comment type="catalytic activity">
    <reaction evidence="6">
        <text>ATP + H2O = ADP + phosphate + H(+)</text>
        <dbReference type="Rhea" id="RHEA:13065"/>
        <dbReference type="ChEBI" id="CHEBI:15377"/>
        <dbReference type="ChEBI" id="CHEBI:15378"/>
        <dbReference type="ChEBI" id="CHEBI:30616"/>
        <dbReference type="ChEBI" id="CHEBI:43474"/>
        <dbReference type="ChEBI" id="CHEBI:456216"/>
        <dbReference type="EC" id="3.6.4.13"/>
    </reaction>
</comment>
<dbReference type="InterPro" id="IPR001650">
    <property type="entry name" value="Helicase_C-like"/>
</dbReference>
<evidence type="ECO:0000256" key="5">
    <source>
        <dbReference type="ARBA" id="ARBA00022840"/>
    </source>
</evidence>
<keyword evidence="4 10" id="KW-0347">Helicase</keyword>
<dbReference type="PROSITE" id="PS51194">
    <property type="entry name" value="HELICASE_CTER"/>
    <property type="match status" value="1"/>
</dbReference>
<dbReference type="Gene3D" id="3.40.50.300">
    <property type="entry name" value="P-loop containing nucleotide triphosphate hydrolases"/>
    <property type="match status" value="2"/>
</dbReference>
<keyword evidence="11" id="KW-1185">Reference proteome</keyword>
<feature type="region of interest" description="Disordered" evidence="7">
    <location>
        <begin position="113"/>
        <end position="241"/>
    </location>
</feature>
<evidence type="ECO:0000259" key="9">
    <source>
        <dbReference type="PROSITE" id="PS51194"/>
    </source>
</evidence>
<dbReference type="SUPFAM" id="SSF52540">
    <property type="entry name" value="P-loop containing nucleoside triphosphate hydrolases"/>
    <property type="match status" value="1"/>
</dbReference>
<dbReference type="SMART" id="SM00487">
    <property type="entry name" value="DEXDc"/>
    <property type="match status" value="1"/>
</dbReference>
<evidence type="ECO:0000256" key="1">
    <source>
        <dbReference type="ARBA" id="ARBA00012552"/>
    </source>
</evidence>
<dbReference type="STRING" id="5627.A0A1C7MQ82"/>
<dbReference type="OrthoDB" id="10256233at2759"/>
<name>A0A1C7MQ82_GRIFR</name>
<dbReference type="InterPro" id="IPR027417">
    <property type="entry name" value="P-loop_NTPase"/>
</dbReference>
<evidence type="ECO:0000256" key="6">
    <source>
        <dbReference type="ARBA" id="ARBA00047984"/>
    </source>
</evidence>
<gene>
    <name evidence="10" type="primary">MRH4</name>
    <name evidence="10" type="ORF">A0H81_00087</name>
</gene>
<dbReference type="OMA" id="NVEWVII"/>
<evidence type="ECO:0000313" key="11">
    <source>
        <dbReference type="Proteomes" id="UP000092993"/>
    </source>
</evidence>
<dbReference type="PROSITE" id="PS51192">
    <property type="entry name" value="HELICASE_ATP_BIND_1"/>
    <property type="match status" value="1"/>
</dbReference>
<keyword evidence="2" id="KW-0547">Nucleotide-binding</keyword>
<dbReference type="PANTHER" id="PTHR47960">
    <property type="entry name" value="DEAD-BOX ATP-DEPENDENT RNA HELICASE 50"/>
    <property type="match status" value="1"/>
</dbReference>
<feature type="compositionally biased region" description="Basic and acidic residues" evidence="7">
    <location>
        <begin position="218"/>
        <end position="233"/>
    </location>
</feature>